<feature type="transmembrane region" description="Helical" evidence="1">
    <location>
        <begin position="33"/>
        <end position="52"/>
    </location>
</feature>
<dbReference type="RefSeq" id="WP_345070814.1">
    <property type="nucleotide sequence ID" value="NZ_BAABDJ010000002.1"/>
</dbReference>
<sequence>MSRPALNVGQGVALLVSAAAYAGLAYLTPRAEFGPLLLLFAGAFGAYAWLLYRPLPLRYGLLAALLLRLLWLPATPALSDDYHRFRWDGTLVATGRNPYQHRPDELVGAAPPDSPLAALYPRLNSPHYYSVYPPVCQAVFGLAGKLFPHSELGFILGLRLVLLAAELATAALLLALLRHFGQPAEKALLYLLNPLVIVELTGNLHFEALLICGLLAALWALTRHRNGFSAVALALSVATKLLPLLLLPLLLRRLGWRAFLRYGSVVAVVVLLLFAPFLSAELGQNFGRSLDLYFHKFEFNASLYYLARAIGYRVTGYNEIARIGSGLGWLTALLVAVLALGEKQPTLRTLPLAALAALMGYYLLATIVHPWYLTPLIALSVFTRFRFALVWSGLIVLSYGAYQSAAYAENLGLVALEYAGVAAVLIWELRRQPMGLT</sequence>
<feature type="transmembrane region" description="Helical" evidence="1">
    <location>
        <begin position="59"/>
        <end position="78"/>
    </location>
</feature>
<keyword evidence="1" id="KW-0812">Transmembrane</keyword>
<comment type="caution">
    <text evidence="2">The sequence shown here is derived from an EMBL/GenBank/DDBJ whole genome shotgun (WGS) entry which is preliminary data.</text>
</comment>
<proteinExistence type="predicted"/>
<feature type="transmembrane region" description="Helical" evidence="1">
    <location>
        <begin position="152"/>
        <end position="176"/>
    </location>
</feature>
<feature type="transmembrane region" description="Helical" evidence="1">
    <location>
        <begin position="188"/>
        <end position="221"/>
    </location>
</feature>
<evidence type="ECO:0000313" key="3">
    <source>
        <dbReference type="Proteomes" id="UP001500567"/>
    </source>
</evidence>
<keyword evidence="3" id="KW-1185">Reference proteome</keyword>
<accession>A0ABP7RHL1</accession>
<organism evidence="2 3">
    <name type="scientific">Hymenobacter fastidiosus</name>
    <dbReference type="NCBI Taxonomy" id="486264"/>
    <lineage>
        <taxon>Bacteria</taxon>
        <taxon>Pseudomonadati</taxon>
        <taxon>Bacteroidota</taxon>
        <taxon>Cytophagia</taxon>
        <taxon>Cytophagales</taxon>
        <taxon>Hymenobacteraceae</taxon>
        <taxon>Hymenobacter</taxon>
    </lineage>
</organism>
<evidence type="ECO:0000313" key="2">
    <source>
        <dbReference type="EMBL" id="GAA3997586.1"/>
    </source>
</evidence>
<feature type="transmembrane region" description="Helical" evidence="1">
    <location>
        <begin position="385"/>
        <end position="405"/>
    </location>
</feature>
<feature type="transmembrane region" description="Helical" evidence="1">
    <location>
        <begin position="352"/>
        <end position="373"/>
    </location>
</feature>
<feature type="transmembrane region" description="Helical" evidence="1">
    <location>
        <begin position="411"/>
        <end position="429"/>
    </location>
</feature>
<keyword evidence="1" id="KW-1133">Transmembrane helix</keyword>
<evidence type="ECO:0000256" key="1">
    <source>
        <dbReference type="SAM" id="Phobius"/>
    </source>
</evidence>
<protein>
    <recommendedName>
        <fullName evidence="4">DUF2029 domain-containing protein</fullName>
    </recommendedName>
</protein>
<name>A0ABP7RHL1_9BACT</name>
<dbReference type="EMBL" id="BAABDJ010000002">
    <property type="protein sequence ID" value="GAA3997586.1"/>
    <property type="molecule type" value="Genomic_DNA"/>
</dbReference>
<evidence type="ECO:0008006" key="4">
    <source>
        <dbReference type="Google" id="ProtNLM"/>
    </source>
</evidence>
<feature type="transmembrane region" description="Helical" evidence="1">
    <location>
        <begin position="227"/>
        <end position="247"/>
    </location>
</feature>
<feature type="transmembrane region" description="Helical" evidence="1">
    <location>
        <begin position="7"/>
        <end position="27"/>
    </location>
</feature>
<dbReference type="Pfam" id="PF26314">
    <property type="entry name" value="MptA_B_family"/>
    <property type="match status" value="1"/>
</dbReference>
<feature type="transmembrane region" description="Helical" evidence="1">
    <location>
        <begin position="259"/>
        <end position="280"/>
    </location>
</feature>
<dbReference type="Proteomes" id="UP001500567">
    <property type="component" value="Unassembled WGS sequence"/>
</dbReference>
<reference evidence="3" key="1">
    <citation type="journal article" date="2019" name="Int. J. Syst. Evol. Microbiol.">
        <title>The Global Catalogue of Microorganisms (GCM) 10K type strain sequencing project: providing services to taxonomists for standard genome sequencing and annotation.</title>
        <authorList>
            <consortium name="The Broad Institute Genomics Platform"/>
            <consortium name="The Broad Institute Genome Sequencing Center for Infectious Disease"/>
            <person name="Wu L."/>
            <person name="Ma J."/>
        </authorList>
    </citation>
    <scope>NUCLEOTIDE SEQUENCE [LARGE SCALE GENOMIC DNA]</scope>
    <source>
        <strain evidence="3">JCM 17224</strain>
    </source>
</reference>
<gene>
    <name evidence="2" type="ORF">GCM10022408_05390</name>
</gene>
<feature type="transmembrane region" description="Helical" evidence="1">
    <location>
        <begin position="323"/>
        <end position="340"/>
    </location>
</feature>
<keyword evidence="1" id="KW-0472">Membrane</keyword>